<organism evidence="1 2">
    <name type="scientific">Actinoplanes sichuanensis</name>
    <dbReference type="NCBI Taxonomy" id="512349"/>
    <lineage>
        <taxon>Bacteria</taxon>
        <taxon>Bacillati</taxon>
        <taxon>Actinomycetota</taxon>
        <taxon>Actinomycetes</taxon>
        <taxon>Micromonosporales</taxon>
        <taxon>Micromonosporaceae</taxon>
        <taxon>Actinoplanes</taxon>
    </lineage>
</organism>
<keyword evidence="2" id="KW-1185">Reference proteome</keyword>
<sequence>MNAGPTTDDYRSKVELLIDEFFGAGNPVWRDRDPNSERGRRLTPYLQVLREGNEVPIVLPRQNPQTRQWVAYVVPRDQRHAAAVSDLIQAFVGPSHARFNGLPAALSADDPIEKAVLDFAGHSLIFVVASPRVTERRMWDALRLMQQAVTARPRRSWHAPVPIGRLLAQFDVALAAGANATSAAILEQLAASGGINASNLCHLRIKRLARLGRTGELLRLPDLADVALTHPPTPVRDAILSAVFTMALADPLAAGDLQLARARLIEVGALVPALIDGPLADLSPQALTALALAAWVADTAPLTELLRRDPRFLAAVEDLAPDLAAEYRTSPRAGLVADPSPATDLPPSPPIPGSWLQLIAAIAAEQDVRTVLEEEAWRAWAPAAEADGEIAAALAHLDDDMVNRAWAFLGAFVESDRYLHPAARTAREFLTNALTHDHFSPGDLAGIVALTEIILRASPDASTYRQLLDDLGSEVSRWAGPDRATTVLDLADLIARTPCPDGEARLRLAFLLLRPLADHPTRLDTDQLAFAARLGAELEVTLPWPPDTHETAAGLGPLDVPAQELLLYSLDERVLDRVVAELAIQAPQVTVTMSHDHVGSRQLKQWARRADVVVMATRCATHAATGFIRANCRPETIVREADGSGSASLLRAATVAITRRRTE</sequence>
<evidence type="ECO:0000313" key="2">
    <source>
        <dbReference type="Proteomes" id="UP001597183"/>
    </source>
</evidence>
<comment type="caution">
    <text evidence="1">The sequence shown here is derived from an EMBL/GenBank/DDBJ whole genome shotgun (WGS) entry which is preliminary data.</text>
</comment>
<proteinExistence type="predicted"/>
<reference evidence="2" key="1">
    <citation type="journal article" date="2019" name="Int. J. Syst. Evol. Microbiol.">
        <title>The Global Catalogue of Microorganisms (GCM) 10K type strain sequencing project: providing services to taxonomists for standard genome sequencing and annotation.</title>
        <authorList>
            <consortium name="The Broad Institute Genomics Platform"/>
            <consortium name="The Broad Institute Genome Sequencing Center for Infectious Disease"/>
            <person name="Wu L."/>
            <person name="Ma J."/>
        </authorList>
    </citation>
    <scope>NUCLEOTIDE SEQUENCE [LARGE SCALE GENOMIC DNA]</scope>
    <source>
        <strain evidence="2">CCM 7526</strain>
    </source>
</reference>
<protein>
    <submittedName>
        <fullName evidence="1">Protein DpdD</fullName>
    </submittedName>
</protein>
<name>A0ABW4AJN5_9ACTN</name>
<evidence type="ECO:0000313" key="1">
    <source>
        <dbReference type="EMBL" id="MFD1371077.1"/>
    </source>
</evidence>
<accession>A0ABW4AJN5</accession>
<dbReference type="EMBL" id="JBHTMK010000051">
    <property type="protein sequence ID" value="MFD1371077.1"/>
    <property type="molecule type" value="Genomic_DNA"/>
</dbReference>
<dbReference type="Proteomes" id="UP001597183">
    <property type="component" value="Unassembled WGS sequence"/>
</dbReference>
<dbReference type="NCBIfam" id="NF041061">
    <property type="entry name" value="DpdD"/>
    <property type="match status" value="1"/>
</dbReference>
<dbReference type="InterPro" id="IPR049807">
    <property type="entry name" value="DpdD-like"/>
</dbReference>
<dbReference type="RefSeq" id="WP_317789539.1">
    <property type="nucleotide sequence ID" value="NZ_AP028461.1"/>
</dbReference>
<gene>
    <name evidence="1" type="primary">dpdD</name>
    <name evidence="1" type="ORF">ACFQ5G_37580</name>
</gene>